<name>A0ABT9BI77_9MICO</name>
<proteinExistence type="predicted"/>
<keyword evidence="4" id="KW-1185">Reference proteome</keyword>
<accession>A0ABT9BI77</accession>
<dbReference type="InterPro" id="IPR058788">
    <property type="entry name" value="ApnL_N"/>
</dbReference>
<dbReference type="Pfam" id="PF25837">
    <property type="entry name" value="Apionate_lact_N"/>
    <property type="match status" value="1"/>
</dbReference>
<comment type="caution">
    <text evidence="3">The sequence shown here is derived from an EMBL/GenBank/DDBJ whole genome shotgun (WGS) entry which is preliminary data.</text>
</comment>
<reference evidence="3 4" key="1">
    <citation type="submission" date="2023-07" db="EMBL/GenBank/DDBJ databases">
        <title>Protaetiibacter sp. nov WY-16 isolated from soil.</title>
        <authorList>
            <person name="Liu B."/>
            <person name="Wan Y."/>
        </authorList>
    </citation>
    <scope>NUCLEOTIDE SEQUENCE [LARGE SCALE GENOMIC DNA]</scope>
    <source>
        <strain evidence="3 4">WY-16</strain>
    </source>
</reference>
<evidence type="ECO:0000313" key="3">
    <source>
        <dbReference type="EMBL" id="MDO7880710.1"/>
    </source>
</evidence>
<evidence type="ECO:0000259" key="1">
    <source>
        <dbReference type="Pfam" id="PF25837"/>
    </source>
</evidence>
<evidence type="ECO:0000313" key="4">
    <source>
        <dbReference type="Proteomes" id="UP001241072"/>
    </source>
</evidence>
<dbReference type="InterPro" id="IPR058787">
    <property type="entry name" value="ApnL_M"/>
</dbReference>
<protein>
    <submittedName>
        <fullName evidence="3">Uncharacterized protein</fullName>
    </submittedName>
</protein>
<evidence type="ECO:0000259" key="2">
    <source>
        <dbReference type="Pfam" id="PF25838"/>
    </source>
</evidence>
<dbReference type="Proteomes" id="UP001241072">
    <property type="component" value="Unassembled WGS sequence"/>
</dbReference>
<organism evidence="3 4">
    <name type="scientific">Antiquaquibacter soli</name>
    <dbReference type="NCBI Taxonomy" id="3064523"/>
    <lineage>
        <taxon>Bacteria</taxon>
        <taxon>Bacillati</taxon>
        <taxon>Actinomycetota</taxon>
        <taxon>Actinomycetes</taxon>
        <taxon>Micrococcales</taxon>
        <taxon>Microbacteriaceae</taxon>
        <taxon>Antiquaquibacter</taxon>
    </lineage>
</organism>
<sequence length="482" mass="51196">MRGDELADVTFDGSLVLRAVRAVIRDRDWNTVPTTVVSAELGDPLSLSLRFDGFGAEFDGTLSVTAEGDILTVSFSATAHRDFLRNRIGLVALHPPTLAGHPLAITHPDGTTTLAEYPDTIAPHQPARDIAALAWSAGGLDIAARFTGDTFEMEDQRNWTDASFKTYSTPLDVPFPVLVPAGTEISQSLELSVSRVAPAAIQDDPAIVFTRTDALVPEVSAGSAVEHLVVGAPTEVAPAVAALPPRTRRVAVFDAATHITEPALWDALVAAAAGRFELVGGTRAHFTELNRTHERLPADLPALTFSITPQMHARENAQLVESIGMQRLVVRDARAIAAGRPLHVGPVTLRPRFNAVATSGVVEPAPADERQSSPALAAWTIASAAALFQPGVASVSWFEESGPKGVAGFPVEEAIRWLRELAGHPLFIAEDLPRDVWAVAAELPTGPVALVANLRDEPVTVRLGTPFDRGVSIPPLTALRLG</sequence>
<feature type="domain" description="D-apionate lactonase TIM barrel" evidence="2">
    <location>
        <begin position="265"/>
        <end position="409"/>
    </location>
</feature>
<gene>
    <name evidence="3" type="ORF">Q5716_00550</name>
</gene>
<dbReference type="Pfam" id="PF25838">
    <property type="entry name" value="Apionate_lact_M"/>
    <property type="match status" value="1"/>
</dbReference>
<feature type="domain" description="D-apionate lactonase N-terminal" evidence="1">
    <location>
        <begin position="2"/>
        <end position="194"/>
    </location>
</feature>
<dbReference type="EMBL" id="JAUQUB010000001">
    <property type="protein sequence ID" value="MDO7880710.1"/>
    <property type="molecule type" value="Genomic_DNA"/>
</dbReference>